<dbReference type="PANTHER" id="PTHR30204:SF93">
    <property type="entry name" value="HTH MERR-TYPE DOMAIN-CONTAINING PROTEIN"/>
    <property type="match status" value="1"/>
</dbReference>
<protein>
    <submittedName>
        <fullName evidence="4">MerR family transcriptional regulator</fullName>
    </submittedName>
</protein>
<dbReference type="Pfam" id="PF13411">
    <property type="entry name" value="MerR_1"/>
    <property type="match status" value="1"/>
</dbReference>
<dbReference type="AlphaFoldDB" id="A0A5N0E0Q7"/>
<keyword evidence="5" id="KW-1185">Reference proteome</keyword>
<feature type="domain" description="HTH merR-type" evidence="3">
    <location>
        <begin position="6"/>
        <end position="74"/>
    </location>
</feature>
<organism evidence="4 5">
    <name type="scientific">Nocardia colli</name>
    <dbReference type="NCBI Taxonomy" id="2545717"/>
    <lineage>
        <taxon>Bacteria</taxon>
        <taxon>Bacillati</taxon>
        <taxon>Actinomycetota</taxon>
        <taxon>Actinomycetes</taxon>
        <taxon>Mycobacteriales</taxon>
        <taxon>Nocardiaceae</taxon>
        <taxon>Nocardia</taxon>
    </lineage>
</organism>
<dbReference type="SMART" id="SM00422">
    <property type="entry name" value="HTH_MERR"/>
    <property type="match status" value="1"/>
</dbReference>
<name>A0A5N0E0Q7_9NOCA</name>
<dbReference type="PRINTS" id="PR00040">
    <property type="entry name" value="HTHMERR"/>
</dbReference>
<keyword evidence="1" id="KW-0238">DNA-binding</keyword>
<dbReference type="Gene3D" id="1.10.1660.10">
    <property type="match status" value="1"/>
</dbReference>
<evidence type="ECO:0000256" key="2">
    <source>
        <dbReference type="SAM" id="MobiDB-lite"/>
    </source>
</evidence>
<evidence type="ECO:0000256" key="1">
    <source>
        <dbReference type="ARBA" id="ARBA00023125"/>
    </source>
</evidence>
<proteinExistence type="predicted"/>
<dbReference type="OrthoDB" id="3830374at2"/>
<evidence type="ECO:0000313" key="4">
    <source>
        <dbReference type="EMBL" id="KAA8881889.1"/>
    </source>
</evidence>
<dbReference type="PANTHER" id="PTHR30204">
    <property type="entry name" value="REDOX-CYCLING DRUG-SENSING TRANSCRIPTIONAL ACTIVATOR SOXR"/>
    <property type="match status" value="1"/>
</dbReference>
<sequence length="238" mass="26206">MAVRFEYTIDQLAQQAGTTVRSIKVYHERGILPPPQVRGRRGFYGPEHLTRVRTISRLLSHGIKLNGIRELLNAVDRGDQLSDILGLTDHELTADTRISAAELATRYADAPNGLARAVSLGLYEPVDAVTYRVVDPQLIGLANQLVAVGIPLPEVLDELAGIQADCNRMVHRRIALLHRMALSPFDDETPAEDQAEPGPDAAVVPPDLGTTSIIELATRFITHRFQSETSTHLDERQP</sequence>
<dbReference type="InterPro" id="IPR000551">
    <property type="entry name" value="MerR-type_HTH_dom"/>
</dbReference>
<dbReference type="GO" id="GO:0003677">
    <property type="term" value="F:DNA binding"/>
    <property type="evidence" value="ECO:0007669"/>
    <property type="project" value="UniProtKB-KW"/>
</dbReference>
<reference evidence="4 5" key="1">
    <citation type="submission" date="2019-09" db="EMBL/GenBank/DDBJ databases">
        <authorList>
            <person name="Wang X."/>
        </authorList>
    </citation>
    <scope>NUCLEOTIDE SEQUENCE [LARGE SCALE GENOMIC DNA]</scope>
    <source>
        <strain evidence="4 5">CICC 11023</strain>
    </source>
</reference>
<evidence type="ECO:0000313" key="5">
    <source>
        <dbReference type="Proteomes" id="UP000323876"/>
    </source>
</evidence>
<evidence type="ECO:0000259" key="3">
    <source>
        <dbReference type="PROSITE" id="PS50937"/>
    </source>
</evidence>
<feature type="region of interest" description="Disordered" evidence="2">
    <location>
        <begin position="187"/>
        <end position="206"/>
    </location>
</feature>
<gene>
    <name evidence="4" type="ORF">F3087_40175</name>
</gene>
<comment type="caution">
    <text evidence="4">The sequence shown here is derived from an EMBL/GenBank/DDBJ whole genome shotgun (WGS) entry which is preliminary data.</text>
</comment>
<dbReference type="RefSeq" id="WP_150407414.1">
    <property type="nucleotide sequence ID" value="NZ_VXLC01000031.1"/>
</dbReference>
<accession>A0A5N0E0Q7</accession>
<dbReference type="Proteomes" id="UP000323876">
    <property type="component" value="Unassembled WGS sequence"/>
</dbReference>
<dbReference type="EMBL" id="VXLC01000031">
    <property type="protein sequence ID" value="KAA8881889.1"/>
    <property type="molecule type" value="Genomic_DNA"/>
</dbReference>
<dbReference type="InterPro" id="IPR047057">
    <property type="entry name" value="MerR_fam"/>
</dbReference>
<dbReference type="PROSITE" id="PS50937">
    <property type="entry name" value="HTH_MERR_2"/>
    <property type="match status" value="1"/>
</dbReference>
<dbReference type="InterPro" id="IPR009061">
    <property type="entry name" value="DNA-bd_dom_put_sf"/>
</dbReference>
<dbReference type="SUPFAM" id="SSF46955">
    <property type="entry name" value="Putative DNA-binding domain"/>
    <property type="match status" value="1"/>
</dbReference>
<dbReference type="GO" id="GO:0003700">
    <property type="term" value="F:DNA-binding transcription factor activity"/>
    <property type="evidence" value="ECO:0007669"/>
    <property type="project" value="InterPro"/>
</dbReference>